<comment type="subcellular location">
    <subcellularLocation>
        <location evidence="1">Membrane</location>
        <topology evidence="1">Multi-pass membrane protein</topology>
    </subcellularLocation>
</comment>
<name>A0AAJ8MNN9_9TREE</name>
<evidence type="ECO:0000256" key="1">
    <source>
        <dbReference type="ARBA" id="ARBA00004141"/>
    </source>
</evidence>
<proteinExistence type="predicted"/>
<reference evidence="7" key="1">
    <citation type="submission" date="2013-07" db="EMBL/GenBank/DDBJ databases">
        <authorList>
            <consortium name="The Broad Institute Genome Sequencing Platform"/>
            <person name="Cuomo C."/>
            <person name="Litvintseva A."/>
            <person name="Chen Y."/>
            <person name="Heitman J."/>
            <person name="Sun S."/>
            <person name="Springer D."/>
            <person name="Dromer F."/>
            <person name="Young S.K."/>
            <person name="Zeng Q."/>
            <person name="Gargeya S."/>
            <person name="Fitzgerald M."/>
            <person name="Abouelleil A."/>
            <person name="Alvarado L."/>
            <person name="Berlin A.M."/>
            <person name="Chapman S.B."/>
            <person name="Dewar J."/>
            <person name="Goldberg J."/>
            <person name="Griggs A."/>
            <person name="Gujja S."/>
            <person name="Hansen M."/>
            <person name="Howarth C."/>
            <person name="Imamovic A."/>
            <person name="Larimer J."/>
            <person name="McCowan C."/>
            <person name="Murphy C."/>
            <person name="Pearson M."/>
            <person name="Priest M."/>
            <person name="Roberts A."/>
            <person name="Saif S."/>
            <person name="Shea T."/>
            <person name="Sykes S."/>
            <person name="Wortman J."/>
            <person name="Nusbaum C."/>
            <person name="Birren B."/>
        </authorList>
    </citation>
    <scope>NUCLEOTIDE SEQUENCE</scope>
    <source>
        <strain evidence="7">CBS 10737</strain>
    </source>
</reference>
<dbReference type="GeneID" id="96955709"/>
<evidence type="ECO:0000256" key="2">
    <source>
        <dbReference type="ARBA" id="ARBA00022448"/>
    </source>
</evidence>
<dbReference type="EMBL" id="CP144520">
    <property type="protein sequence ID" value="WWC67792.1"/>
    <property type="molecule type" value="Genomic_DNA"/>
</dbReference>
<keyword evidence="3 6" id="KW-0812">Transmembrane</keyword>
<accession>A0AAJ8MNN9</accession>
<dbReference type="InterPro" id="IPR002293">
    <property type="entry name" value="AA/rel_permease1"/>
</dbReference>
<organism evidence="7 8">
    <name type="scientific">Kwoniella pini CBS 10737</name>
    <dbReference type="NCBI Taxonomy" id="1296096"/>
    <lineage>
        <taxon>Eukaryota</taxon>
        <taxon>Fungi</taxon>
        <taxon>Dikarya</taxon>
        <taxon>Basidiomycota</taxon>
        <taxon>Agaricomycotina</taxon>
        <taxon>Tremellomycetes</taxon>
        <taxon>Tremellales</taxon>
        <taxon>Cryptococcaceae</taxon>
        <taxon>Kwoniella</taxon>
    </lineage>
</organism>
<reference evidence="7" key="2">
    <citation type="submission" date="2024-02" db="EMBL/GenBank/DDBJ databases">
        <title>Comparative genomics of Cryptococcus and Kwoniella reveals pathogenesis evolution and contrasting modes of karyotype evolution via chromosome fusion or intercentromeric recombination.</title>
        <authorList>
            <person name="Coelho M.A."/>
            <person name="David-Palma M."/>
            <person name="Shea T."/>
            <person name="Bowers K."/>
            <person name="McGinley-Smith S."/>
            <person name="Mohammad A.W."/>
            <person name="Gnirke A."/>
            <person name="Yurkov A.M."/>
            <person name="Nowrousian M."/>
            <person name="Sun S."/>
            <person name="Cuomo C.A."/>
            <person name="Heitman J."/>
        </authorList>
    </citation>
    <scope>NUCLEOTIDE SEQUENCE</scope>
    <source>
        <strain evidence="7">CBS 10737</strain>
    </source>
</reference>
<dbReference type="AlphaFoldDB" id="A0AAJ8MNN9"/>
<evidence type="ECO:0000313" key="8">
    <source>
        <dbReference type="Proteomes" id="UP000094020"/>
    </source>
</evidence>
<keyword evidence="4 6" id="KW-1133">Transmembrane helix</keyword>
<dbReference type="Pfam" id="PF13520">
    <property type="entry name" value="AA_permease_2"/>
    <property type="match status" value="1"/>
</dbReference>
<evidence type="ECO:0000256" key="4">
    <source>
        <dbReference type="ARBA" id="ARBA00022989"/>
    </source>
</evidence>
<evidence type="ECO:0000256" key="6">
    <source>
        <dbReference type="SAM" id="Phobius"/>
    </source>
</evidence>
<dbReference type="Proteomes" id="UP000094020">
    <property type="component" value="Chromosome 2"/>
</dbReference>
<keyword evidence="5 6" id="KW-0472">Membrane</keyword>
<keyword evidence="8" id="KW-1185">Reference proteome</keyword>
<keyword evidence="2" id="KW-0813">Transport</keyword>
<protein>
    <submittedName>
        <fullName evidence="7">Uncharacterized protein</fullName>
    </submittedName>
</protein>
<dbReference type="KEGG" id="kpin:96955709"/>
<feature type="transmembrane region" description="Helical" evidence="6">
    <location>
        <begin position="41"/>
        <end position="58"/>
    </location>
</feature>
<evidence type="ECO:0000256" key="5">
    <source>
        <dbReference type="ARBA" id="ARBA00023136"/>
    </source>
</evidence>
<dbReference type="RefSeq" id="XP_070058544.1">
    <property type="nucleotide sequence ID" value="XM_070202443.1"/>
</dbReference>
<dbReference type="PANTHER" id="PTHR45649:SF6">
    <property type="entry name" value="GABA-SPECIFIC PERMEASE"/>
    <property type="match status" value="1"/>
</dbReference>
<dbReference type="Gene3D" id="1.20.1740.10">
    <property type="entry name" value="Amino acid/polyamine transporter I"/>
    <property type="match status" value="1"/>
</dbReference>
<evidence type="ECO:0000313" key="7">
    <source>
        <dbReference type="EMBL" id="WWC67792.1"/>
    </source>
</evidence>
<dbReference type="GO" id="GO:0022857">
    <property type="term" value="F:transmembrane transporter activity"/>
    <property type="evidence" value="ECO:0007669"/>
    <property type="project" value="InterPro"/>
</dbReference>
<gene>
    <name evidence="7" type="ORF">I206_101705</name>
</gene>
<dbReference type="PANTHER" id="PTHR45649">
    <property type="entry name" value="AMINO-ACID PERMEASE BAT1"/>
    <property type="match status" value="1"/>
</dbReference>
<dbReference type="GO" id="GO:0016020">
    <property type="term" value="C:membrane"/>
    <property type="evidence" value="ECO:0007669"/>
    <property type="project" value="UniProtKB-SubCell"/>
</dbReference>
<evidence type="ECO:0000256" key="3">
    <source>
        <dbReference type="ARBA" id="ARBA00022692"/>
    </source>
</evidence>
<sequence length="67" mass="7314">MTASLVLPSSRQAFAFARDGALPFSKYWHHVDSWTGTPVRTVWLVVGCAMPLGALCFADPVNYSAIK</sequence>